<dbReference type="AlphaFoldDB" id="A0A1F6AXV3"/>
<evidence type="ECO:0000313" key="2">
    <source>
        <dbReference type="EMBL" id="OGG29157.1"/>
    </source>
</evidence>
<keyword evidence="1" id="KW-1133">Transmembrane helix</keyword>
<dbReference type="STRING" id="1798396.A2973_01560"/>
<organism evidence="2 3">
    <name type="scientific">Candidatus Gottesmanbacteria bacterium RIFCSPLOWO2_01_FULL_49_10</name>
    <dbReference type="NCBI Taxonomy" id="1798396"/>
    <lineage>
        <taxon>Bacteria</taxon>
        <taxon>Candidatus Gottesmaniibacteriota</taxon>
    </lineage>
</organism>
<proteinExistence type="predicted"/>
<keyword evidence="1" id="KW-0812">Transmembrane</keyword>
<feature type="transmembrane region" description="Helical" evidence="1">
    <location>
        <begin position="7"/>
        <end position="25"/>
    </location>
</feature>
<protein>
    <submittedName>
        <fullName evidence="2">Uncharacterized protein</fullName>
    </submittedName>
</protein>
<accession>A0A1F6AXV3</accession>
<sequence>MNTNDRDLLLIAVFTFITVSSWIVFEVLTTMKTTTVSTSVQQTITPLSSAIDTEALMKLKERKVY</sequence>
<reference evidence="2 3" key="1">
    <citation type="journal article" date="2016" name="Nat. Commun.">
        <title>Thousands of microbial genomes shed light on interconnected biogeochemical processes in an aquifer system.</title>
        <authorList>
            <person name="Anantharaman K."/>
            <person name="Brown C.T."/>
            <person name="Hug L.A."/>
            <person name="Sharon I."/>
            <person name="Castelle C.J."/>
            <person name="Probst A.J."/>
            <person name="Thomas B.C."/>
            <person name="Singh A."/>
            <person name="Wilkins M.J."/>
            <person name="Karaoz U."/>
            <person name="Brodie E.L."/>
            <person name="Williams K.H."/>
            <person name="Hubbard S.S."/>
            <person name="Banfield J.F."/>
        </authorList>
    </citation>
    <scope>NUCLEOTIDE SEQUENCE [LARGE SCALE GENOMIC DNA]</scope>
</reference>
<dbReference type="EMBL" id="MFJZ01000057">
    <property type="protein sequence ID" value="OGG29157.1"/>
    <property type="molecule type" value="Genomic_DNA"/>
</dbReference>
<keyword evidence="1" id="KW-0472">Membrane</keyword>
<evidence type="ECO:0000313" key="3">
    <source>
        <dbReference type="Proteomes" id="UP000176409"/>
    </source>
</evidence>
<dbReference type="Proteomes" id="UP000176409">
    <property type="component" value="Unassembled WGS sequence"/>
</dbReference>
<evidence type="ECO:0000256" key="1">
    <source>
        <dbReference type="SAM" id="Phobius"/>
    </source>
</evidence>
<comment type="caution">
    <text evidence="2">The sequence shown here is derived from an EMBL/GenBank/DDBJ whole genome shotgun (WGS) entry which is preliminary data.</text>
</comment>
<gene>
    <name evidence="2" type="ORF">A2973_01560</name>
</gene>
<name>A0A1F6AXV3_9BACT</name>